<dbReference type="RefSeq" id="XP_031562275.1">
    <property type="nucleotide sequence ID" value="XM_031706415.1"/>
</dbReference>
<proteinExistence type="inferred from homology"/>
<dbReference type="SUPFAM" id="SSF53383">
    <property type="entry name" value="PLP-dependent transferases"/>
    <property type="match status" value="1"/>
</dbReference>
<dbReference type="InterPro" id="IPR004839">
    <property type="entry name" value="Aminotransferase_I/II_large"/>
</dbReference>
<comment type="catalytic activity">
    <reaction evidence="9">
        <text>L-alanine + 2-oxoglutarate = pyruvate + L-glutamate</text>
        <dbReference type="Rhea" id="RHEA:19453"/>
        <dbReference type="ChEBI" id="CHEBI:15361"/>
        <dbReference type="ChEBI" id="CHEBI:16810"/>
        <dbReference type="ChEBI" id="CHEBI:29985"/>
        <dbReference type="ChEBI" id="CHEBI:57972"/>
        <dbReference type="EC" id="2.6.1.2"/>
    </reaction>
</comment>
<dbReference type="FunFam" id="3.40.640.10:FF:000236">
    <property type="entry name" value="Alanine aminotransferase 2"/>
    <property type="match status" value="1"/>
</dbReference>
<dbReference type="InterPro" id="IPR015422">
    <property type="entry name" value="PyrdxlP-dep_Trfase_small"/>
</dbReference>
<keyword evidence="5" id="KW-0663">Pyridoxal phosphate</keyword>
<evidence type="ECO:0000256" key="6">
    <source>
        <dbReference type="ARBA" id="ARBA00025708"/>
    </source>
</evidence>
<dbReference type="GeneID" id="116298070"/>
<dbReference type="Gene3D" id="3.90.1150.10">
    <property type="entry name" value="Aspartate Aminotransferase, domain 1"/>
    <property type="match status" value="1"/>
</dbReference>
<dbReference type="InterPro" id="IPR015421">
    <property type="entry name" value="PyrdxlP-dep_Trfase_major"/>
</dbReference>
<keyword evidence="3" id="KW-0032">Aminotransferase</keyword>
<dbReference type="InterPro" id="IPR015424">
    <property type="entry name" value="PyrdxlP-dep_Trfase"/>
</dbReference>
<reference evidence="12" key="1">
    <citation type="submission" date="2025-08" db="UniProtKB">
        <authorList>
            <consortium name="RefSeq"/>
        </authorList>
    </citation>
    <scope>IDENTIFICATION</scope>
    <source>
        <tissue evidence="12">Tentacle</tissue>
    </source>
</reference>
<evidence type="ECO:0000256" key="8">
    <source>
        <dbReference type="ARBA" id="ARBA00026106"/>
    </source>
</evidence>
<comment type="cofactor">
    <cofactor evidence="1">
        <name>pyridoxal 5'-phosphate</name>
        <dbReference type="ChEBI" id="CHEBI:597326"/>
    </cofactor>
</comment>
<evidence type="ECO:0000256" key="4">
    <source>
        <dbReference type="ARBA" id="ARBA00022679"/>
    </source>
</evidence>
<dbReference type="GO" id="GO:0004021">
    <property type="term" value="F:L-alanine:2-oxoglutarate aminotransferase activity"/>
    <property type="evidence" value="ECO:0007669"/>
    <property type="project" value="UniProtKB-EC"/>
</dbReference>
<organism evidence="11 12">
    <name type="scientific">Actinia tenebrosa</name>
    <name type="common">Australian red waratah sea anemone</name>
    <dbReference type="NCBI Taxonomy" id="6105"/>
    <lineage>
        <taxon>Eukaryota</taxon>
        <taxon>Metazoa</taxon>
        <taxon>Cnidaria</taxon>
        <taxon>Anthozoa</taxon>
        <taxon>Hexacorallia</taxon>
        <taxon>Actiniaria</taxon>
        <taxon>Actiniidae</taxon>
        <taxon>Actinia</taxon>
    </lineage>
</organism>
<dbReference type="AlphaFoldDB" id="A0A6P8IBQ0"/>
<dbReference type="GO" id="GO:0030170">
    <property type="term" value="F:pyridoxal phosphate binding"/>
    <property type="evidence" value="ECO:0007669"/>
    <property type="project" value="InterPro"/>
</dbReference>
<evidence type="ECO:0000256" key="5">
    <source>
        <dbReference type="ARBA" id="ARBA00022898"/>
    </source>
</evidence>
<dbReference type="EC" id="2.6.1.2" evidence="8"/>
<sequence>MADNLSSVITVDTVNPAFKRIDYPIRGPLSLRCSEIVEELSQGIKKPFDKVIQHVGDPQGLQGQKPITFVRQVFSLLMCPEILMSDPRFPQDVKNRVKEILSHKTGNTMSSYTSSQGLLVIRKHIAEYMFKRDGYPSDPSNIFMTNGGSVAIQIVMSALRTGMDGDKREGFMCPIPQYSLYAAKILEQNSYMIPYYLDEDNDWQLNIDGLKKALDDARPYCIPRALVLINPGNPTGQVFSYKAIQEAIKFCHENRLVLFADEVYQENIYTDEFPFYSCKKVLHDMGHEYKDLQLISLHCSAKGYIGECCCRGAYFELHGFDKETKGLFLNKLTMSACPNIYLKVAMSLMCKPPQPGEESYDLFIKERDTILESLRQKAVMTTNILNSLPGIKCNKVTGAMYAFPRIILPPKAINEAKRLGVEPDYFYVSNILENTGIFVVHGSGFGQKEGTSHFRITIIPPLEETTLMFDRFNKFHQEFISKYS</sequence>
<dbReference type="PANTHER" id="PTHR11751">
    <property type="entry name" value="ALANINE AMINOTRANSFERASE"/>
    <property type="match status" value="1"/>
</dbReference>
<protein>
    <recommendedName>
        <fullName evidence="8">alanine transaminase</fullName>
        <ecNumber evidence="8">2.6.1.2</ecNumber>
    </recommendedName>
</protein>
<dbReference type="KEGG" id="aten:116298070"/>
<evidence type="ECO:0000259" key="10">
    <source>
        <dbReference type="Pfam" id="PF00155"/>
    </source>
</evidence>
<dbReference type="Proteomes" id="UP000515163">
    <property type="component" value="Unplaced"/>
</dbReference>
<keyword evidence="11" id="KW-1185">Reference proteome</keyword>
<dbReference type="Gene3D" id="1.10.287.1970">
    <property type="match status" value="1"/>
</dbReference>
<evidence type="ECO:0000256" key="3">
    <source>
        <dbReference type="ARBA" id="ARBA00022576"/>
    </source>
</evidence>
<evidence type="ECO:0000256" key="9">
    <source>
        <dbReference type="ARBA" id="ARBA00047412"/>
    </source>
</evidence>
<dbReference type="PANTHER" id="PTHR11751:SF29">
    <property type="entry name" value="ALANINE TRANSAMINASE"/>
    <property type="match status" value="1"/>
</dbReference>
<comment type="subunit">
    <text evidence="2">Homodimer.</text>
</comment>
<dbReference type="CDD" id="cd00609">
    <property type="entry name" value="AAT_like"/>
    <property type="match status" value="1"/>
</dbReference>
<evidence type="ECO:0000313" key="11">
    <source>
        <dbReference type="Proteomes" id="UP000515163"/>
    </source>
</evidence>
<accession>A0A6P8IBQ0</accession>
<dbReference type="GO" id="GO:0042853">
    <property type="term" value="P:L-alanine catabolic process"/>
    <property type="evidence" value="ECO:0007669"/>
    <property type="project" value="UniProtKB-UniPathway"/>
</dbReference>
<dbReference type="Gene3D" id="3.40.640.10">
    <property type="entry name" value="Type I PLP-dependent aspartate aminotransferase-like (Major domain)"/>
    <property type="match status" value="1"/>
</dbReference>
<dbReference type="FunFam" id="3.90.1150.10:FF:000010">
    <property type="entry name" value="Alanine aminotransferase 2"/>
    <property type="match status" value="1"/>
</dbReference>
<evidence type="ECO:0000256" key="1">
    <source>
        <dbReference type="ARBA" id="ARBA00001933"/>
    </source>
</evidence>
<dbReference type="OrthoDB" id="1732682at2759"/>
<dbReference type="InParanoid" id="A0A6P8IBQ0"/>
<evidence type="ECO:0000256" key="2">
    <source>
        <dbReference type="ARBA" id="ARBA00011738"/>
    </source>
</evidence>
<dbReference type="InterPro" id="IPR045088">
    <property type="entry name" value="ALAT1/2-like"/>
</dbReference>
<dbReference type="Pfam" id="PF00155">
    <property type="entry name" value="Aminotran_1_2"/>
    <property type="match status" value="1"/>
</dbReference>
<feature type="domain" description="Aminotransferase class I/classII large" evidence="10">
    <location>
        <begin position="91"/>
        <end position="277"/>
    </location>
</feature>
<comment type="similarity">
    <text evidence="7">Belongs to the class-I pyridoxal-phosphate-dependent aminotransferase family. Alanine aminotransferase subfamily.</text>
</comment>
<dbReference type="UniPathway" id="UPA00528">
    <property type="reaction ID" value="UER00586"/>
</dbReference>
<keyword evidence="4" id="KW-0808">Transferase</keyword>
<evidence type="ECO:0000256" key="7">
    <source>
        <dbReference type="ARBA" id="ARBA00025785"/>
    </source>
</evidence>
<evidence type="ECO:0000313" key="12">
    <source>
        <dbReference type="RefSeq" id="XP_031562275.1"/>
    </source>
</evidence>
<comment type="pathway">
    <text evidence="6">Amino-acid degradation; L-alanine degradation via transaminase pathway; pyruvate from L-alanine: step 1/1.</text>
</comment>
<name>A0A6P8IBQ0_ACTTE</name>
<gene>
    <name evidence="12" type="primary">LOC116298070</name>
</gene>